<comment type="caution">
    <text evidence="1">The sequence shown here is derived from an EMBL/GenBank/DDBJ whole genome shotgun (WGS) entry which is preliminary data.</text>
</comment>
<dbReference type="EMBL" id="JACMSF010000018">
    <property type="protein sequence ID" value="MBC2903534.1"/>
    <property type="molecule type" value="Genomic_DNA"/>
</dbReference>
<dbReference type="AlphaFoldDB" id="A0A7X1M9Q6"/>
<protein>
    <submittedName>
        <fullName evidence="1">Uncharacterized protein</fullName>
    </submittedName>
</protein>
<organism evidence="1 2">
    <name type="scientific">Streptomyces cupreus</name>
    <dbReference type="NCBI Taxonomy" id="2759956"/>
    <lineage>
        <taxon>Bacteria</taxon>
        <taxon>Bacillati</taxon>
        <taxon>Actinomycetota</taxon>
        <taxon>Actinomycetes</taxon>
        <taxon>Kitasatosporales</taxon>
        <taxon>Streptomycetaceae</taxon>
        <taxon>Streptomyces</taxon>
    </lineage>
</organism>
<evidence type="ECO:0000313" key="1">
    <source>
        <dbReference type="EMBL" id="MBC2903534.1"/>
    </source>
</evidence>
<evidence type="ECO:0000313" key="2">
    <source>
        <dbReference type="Proteomes" id="UP000584670"/>
    </source>
</evidence>
<reference evidence="1 2" key="1">
    <citation type="submission" date="2020-08" db="EMBL/GenBank/DDBJ databases">
        <title>Streptomyces sp. PSKA01 genome sequencing and assembly.</title>
        <authorList>
            <person name="Mandal S."/>
            <person name="Maiti P.K."/>
            <person name="Das P."/>
        </authorList>
    </citation>
    <scope>NUCLEOTIDE SEQUENCE [LARGE SCALE GENOMIC DNA]</scope>
    <source>
        <strain evidence="1 2">PSKA01</strain>
    </source>
</reference>
<keyword evidence="2" id="KW-1185">Reference proteome</keyword>
<dbReference type="RefSeq" id="WP_186283422.1">
    <property type="nucleotide sequence ID" value="NZ_JACMSF010000018.1"/>
</dbReference>
<sequence length="81" mass="8642">MPLGEPVGPSQSQWKISVDSVARVADYPVTFTATVSTDNIDDPAVQGVVQQMVDLLNASPDFVLRSAARTSTYAEQMTPTA</sequence>
<name>A0A7X1M9Q6_9ACTN</name>
<accession>A0A7X1M9Q6</accession>
<gene>
    <name evidence="1" type="ORF">H4N64_18295</name>
</gene>
<dbReference type="Proteomes" id="UP000584670">
    <property type="component" value="Unassembled WGS sequence"/>
</dbReference>
<proteinExistence type="predicted"/>